<dbReference type="RefSeq" id="WP_272133947.1">
    <property type="nucleotide sequence ID" value="NZ_JAQLOI010000001.1"/>
</dbReference>
<evidence type="ECO:0000313" key="2">
    <source>
        <dbReference type="Proteomes" id="UP001210678"/>
    </source>
</evidence>
<organism evidence="1 2">
    <name type="scientific">Vibrio algarum</name>
    <dbReference type="NCBI Taxonomy" id="3020714"/>
    <lineage>
        <taxon>Bacteria</taxon>
        <taxon>Pseudomonadati</taxon>
        <taxon>Pseudomonadota</taxon>
        <taxon>Gammaproteobacteria</taxon>
        <taxon>Vibrionales</taxon>
        <taxon>Vibrionaceae</taxon>
        <taxon>Vibrio</taxon>
    </lineage>
</organism>
<accession>A0ABT4YPU6</accession>
<dbReference type="Proteomes" id="UP001210678">
    <property type="component" value="Unassembled WGS sequence"/>
</dbReference>
<comment type="caution">
    <text evidence="1">The sequence shown here is derived from an EMBL/GenBank/DDBJ whole genome shotgun (WGS) entry which is preliminary data.</text>
</comment>
<proteinExistence type="predicted"/>
<name>A0ABT4YPU6_9VIBR</name>
<reference evidence="1 2" key="1">
    <citation type="submission" date="2023-01" db="EMBL/GenBank/DDBJ databases">
        <title>Vibrio sp. KJ40-1 sp.nov, isolated from marine algae.</title>
        <authorList>
            <person name="Butt M."/>
            <person name="Kim J.M.J."/>
            <person name="Jeon C.O.C."/>
        </authorList>
    </citation>
    <scope>NUCLEOTIDE SEQUENCE [LARGE SCALE GENOMIC DNA]</scope>
    <source>
        <strain evidence="1 2">KJ40-1</strain>
    </source>
</reference>
<protein>
    <submittedName>
        <fullName evidence="1">Uncharacterized protein</fullName>
    </submittedName>
</protein>
<keyword evidence="2" id="KW-1185">Reference proteome</keyword>
<sequence length="145" mass="16799">MFCILPETLIENAWKLSLKIISIDDKIVSESYLTKLEKIALTKNIDFYCINFDEHESLKKTLLLPNNRAAISAIEKSNKPTIVLFKNINVLVKESNIEIFWLRSTITTQLDDNLVCIFYASKFSIESLFNDESSPFYHSNINIMR</sequence>
<dbReference type="EMBL" id="JAQLOI010000001">
    <property type="protein sequence ID" value="MDB1123405.1"/>
    <property type="molecule type" value="Genomic_DNA"/>
</dbReference>
<evidence type="ECO:0000313" key="1">
    <source>
        <dbReference type="EMBL" id="MDB1123405.1"/>
    </source>
</evidence>
<gene>
    <name evidence="1" type="ORF">PGX00_06915</name>
</gene>